<dbReference type="AlphaFoldDB" id="D9XFX2"/>
<name>D9XFX2_STRVT</name>
<gene>
    <name evidence="2" type="ORF">SSQG_05371</name>
</gene>
<dbReference type="Proteomes" id="UP000004184">
    <property type="component" value="Unassembled WGS sequence"/>
</dbReference>
<evidence type="ECO:0000313" key="2">
    <source>
        <dbReference type="EMBL" id="EFL34853.1"/>
    </source>
</evidence>
<evidence type="ECO:0000313" key="3">
    <source>
        <dbReference type="Proteomes" id="UP000004184"/>
    </source>
</evidence>
<dbReference type="HOGENOM" id="CLU_1509841_0_0_11"/>
<proteinExistence type="predicted"/>
<dbReference type="STRING" id="591159.SSQG_05371"/>
<feature type="region of interest" description="Disordered" evidence="1">
    <location>
        <begin position="115"/>
        <end position="178"/>
    </location>
</feature>
<accession>D9XFX2</accession>
<keyword evidence="3" id="KW-1185">Reference proteome</keyword>
<reference evidence="3" key="1">
    <citation type="submission" date="2009-02" db="EMBL/GenBank/DDBJ databases">
        <title>Annotation of Streptomyces viridochromogenes strain DSM 40736.</title>
        <authorList>
            <consortium name="The Broad Institute Genome Sequencing Platform"/>
            <consortium name="Broad Institute Microbial Sequencing Center"/>
            <person name="Fischbach M."/>
            <person name="Godfrey P."/>
            <person name="Ward D."/>
            <person name="Young S."/>
            <person name="Zeng Q."/>
            <person name="Koehrsen M."/>
            <person name="Alvarado L."/>
            <person name="Berlin A.M."/>
            <person name="Bochicchio J."/>
            <person name="Borenstein D."/>
            <person name="Chapman S.B."/>
            <person name="Chen Z."/>
            <person name="Engels R."/>
            <person name="Freedman E."/>
            <person name="Gellesch M."/>
            <person name="Goldberg J."/>
            <person name="Griggs A."/>
            <person name="Gujja S."/>
            <person name="Heilman E.R."/>
            <person name="Heiman D.I."/>
            <person name="Hepburn T.A."/>
            <person name="Howarth C."/>
            <person name="Jen D."/>
            <person name="Larson L."/>
            <person name="Lewis B."/>
            <person name="Mehta T."/>
            <person name="Park D."/>
            <person name="Pearson M."/>
            <person name="Richards J."/>
            <person name="Roberts A."/>
            <person name="Saif S."/>
            <person name="Shea T.D."/>
            <person name="Shenoy N."/>
            <person name="Sisk P."/>
            <person name="Stolte C."/>
            <person name="Sykes S.N."/>
            <person name="Thomson T."/>
            <person name="Walk T."/>
            <person name="White J."/>
            <person name="Yandava C."/>
            <person name="Straight P."/>
            <person name="Clardy J."/>
            <person name="Hung D."/>
            <person name="Kolter R."/>
            <person name="Mekalanos J."/>
            <person name="Walker S."/>
            <person name="Walsh C.T."/>
            <person name="Wieland-Brown L.C."/>
            <person name="Haas B."/>
            <person name="Nusbaum C."/>
            <person name="Birren B."/>
        </authorList>
    </citation>
    <scope>NUCLEOTIDE SEQUENCE [LARGE SCALE GENOMIC DNA]</scope>
    <source>
        <strain evidence="3">DSM 40736 / JCM 4977 / BCRC 1201 / Tue 494</strain>
    </source>
</reference>
<dbReference type="EMBL" id="GG657757">
    <property type="protein sequence ID" value="EFL34853.1"/>
    <property type="molecule type" value="Genomic_DNA"/>
</dbReference>
<sequence length="178" mass="19379">MTTNTFDAGRLNLGRHRPRALAGAFPATRPQRCWVHKPATQQLPVQVHAAACDKGYAGDLQRRGPQSRREGHRGVREDPRRQVPQCCPVSRVLADPDQTMAQSAVLRHLDHRAAGLYPRPDEGGTDDDPGHDRPPLPGPAPAGVVDLPRRHAQAALGAGRPARVTQLAPAQDGRRDEH</sequence>
<organism evidence="2 3">
    <name type="scientific">Streptomyces viridochromogenes (strain DSM 40736 / JCM 4977 / BCRC 1201 / Tue 494)</name>
    <dbReference type="NCBI Taxonomy" id="591159"/>
    <lineage>
        <taxon>Bacteria</taxon>
        <taxon>Bacillati</taxon>
        <taxon>Actinomycetota</taxon>
        <taxon>Actinomycetes</taxon>
        <taxon>Kitasatosporales</taxon>
        <taxon>Streptomycetaceae</taxon>
        <taxon>Streptomyces</taxon>
    </lineage>
</organism>
<feature type="compositionally biased region" description="Basic and acidic residues" evidence="1">
    <location>
        <begin position="67"/>
        <end position="81"/>
    </location>
</feature>
<evidence type="ECO:0000256" key="1">
    <source>
        <dbReference type="SAM" id="MobiDB-lite"/>
    </source>
</evidence>
<protein>
    <submittedName>
        <fullName evidence="2">Uncharacterized protein</fullName>
    </submittedName>
</protein>
<feature type="region of interest" description="Disordered" evidence="1">
    <location>
        <begin position="56"/>
        <end position="87"/>
    </location>
</feature>